<dbReference type="Proteomes" id="UP001209540">
    <property type="component" value="Unassembled WGS sequence"/>
</dbReference>
<protein>
    <submittedName>
        <fullName evidence="2">Uncharacterized protein</fullName>
    </submittedName>
</protein>
<evidence type="ECO:0000256" key="1">
    <source>
        <dbReference type="SAM" id="MobiDB-lite"/>
    </source>
</evidence>
<sequence>MNDNLSYTRFMNATLDLEREMSINSNDFEDLKTRVHRIENAQLDNVTTLVTLPRQTPADDYETPTEDFINPKVKDRSAVKKALRSASRNDKEGKNAGIFRMPRLNVSL</sequence>
<feature type="region of interest" description="Disordered" evidence="1">
    <location>
        <begin position="83"/>
        <end position="108"/>
    </location>
</feature>
<dbReference type="EMBL" id="JAIXMP010000015">
    <property type="protein sequence ID" value="KAI9261527.1"/>
    <property type="molecule type" value="Genomic_DNA"/>
</dbReference>
<evidence type="ECO:0000313" key="3">
    <source>
        <dbReference type="Proteomes" id="UP001209540"/>
    </source>
</evidence>
<reference evidence="2" key="1">
    <citation type="journal article" date="2022" name="IScience">
        <title>Evolution of zygomycete secretomes and the origins of terrestrial fungal ecologies.</title>
        <authorList>
            <person name="Chang Y."/>
            <person name="Wang Y."/>
            <person name="Mondo S."/>
            <person name="Ahrendt S."/>
            <person name="Andreopoulos W."/>
            <person name="Barry K."/>
            <person name="Beard J."/>
            <person name="Benny G.L."/>
            <person name="Blankenship S."/>
            <person name="Bonito G."/>
            <person name="Cuomo C."/>
            <person name="Desiro A."/>
            <person name="Gervers K.A."/>
            <person name="Hundley H."/>
            <person name="Kuo A."/>
            <person name="LaButti K."/>
            <person name="Lang B.F."/>
            <person name="Lipzen A."/>
            <person name="O'Donnell K."/>
            <person name="Pangilinan J."/>
            <person name="Reynolds N."/>
            <person name="Sandor L."/>
            <person name="Smith M.E."/>
            <person name="Tsang A."/>
            <person name="Grigoriev I.V."/>
            <person name="Stajich J.E."/>
            <person name="Spatafora J.W."/>
        </authorList>
    </citation>
    <scope>NUCLEOTIDE SEQUENCE</scope>
    <source>
        <strain evidence="2">RSA 2281</strain>
    </source>
</reference>
<gene>
    <name evidence="2" type="ORF">BDA99DRAFT_537915</name>
</gene>
<proteinExistence type="predicted"/>
<name>A0AAD5JZ97_9FUNG</name>
<dbReference type="AlphaFoldDB" id="A0AAD5JZ97"/>
<organism evidence="2 3">
    <name type="scientific">Phascolomyces articulosus</name>
    <dbReference type="NCBI Taxonomy" id="60185"/>
    <lineage>
        <taxon>Eukaryota</taxon>
        <taxon>Fungi</taxon>
        <taxon>Fungi incertae sedis</taxon>
        <taxon>Mucoromycota</taxon>
        <taxon>Mucoromycotina</taxon>
        <taxon>Mucoromycetes</taxon>
        <taxon>Mucorales</taxon>
        <taxon>Lichtheimiaceae</taxon>
        <taxon>Phascolomyces</taxon>
    </lineage>
</organism>
<accession>A0AAD5JZ97</accession>
<reference evidence="2" key="2">
    <citation type="submission" date="2023-02" db="EMBL/GenBank/DDBJ databases">
        <authorList>
            <consortium name="DOE Joint Genome Institute"/>
            <person name="Mondo S.J."/>
            <person name="Chang Y."/>
            <person name="Wang Y."/>
            <person name="Ahrendt S."/>
            <person name="Andreopoulos W."/>
            <person name="Barry K."/>
            <person name="Beard J."/>
            <person name="Benny G.L."/>
            <person name="Blankenship S."/>
            <person name="Bonito G."/>
            <person name="Cuomo C."/>
            <person name="Desiro A."/>
            <person name="Gervers K.A."/>
            <person name="Hundley H."/>
            <person name="Kuo A."/>
            <person name="LaButti K."/>
            <person name="Lang B.F."/>
            <person name="Lipzen A."/>
            <person name="O'Donnell K."/>
            <person name="Pangilinan J."/>
            <person name="Reynolds N."/>
            <person name="Sandor L."/>
            <person name="Smith M.W."/>
            <person name="Tsang A."/>
            <person name="Grigoriev I.V."/>
            <person name="Stajich J.E."/>
            <person name="Spatafora J.W."/>
        </authorList>
    </citation>
    <scope>NUCLEOTIDE SEQUENCE</scope>
    <source>
        <strain evidence="2">RSA 2281</strain>
    </source>
</reference>
<keyword evidence="3" id="KW-1185">Reference proteome</keyword>
<evidence type="ECO:0000313" key="2">
    <source>
        <dbReference type="EMBL" id="KAI9261527.1"/>
    </source>
</evidence>
<comment type="caution">
    <text evidence="2">The sequence shown here is derived from an EMBL/GenBank/DDBJ whole genome shotgun (WGS) entry which is preliminary data.</text>
</comment>